<dbReference type="GeneTree" id="ENSGT00960000193063"/>
<dbReference type="Proteomes" id="UP000694425">
    <property type="component" value="Unplaced"/>
</dbReference>
<dbReference type="AlphaFoldDB" id="A0A8C7AA92"/>
<name>A0A8C7AA92_NEOVI</name>
<reference evidence="1" key="2">
    <citation type="submission" date="2025-09" db="UniProtKB">
        <authorList>
            <consortium name="Ensembl"/>
        </authorList>
    </citation>
    <scope>IDENTIFICATION</scope>
</reference>
<reference evidence="1" key="1">
    <citation type="submission" date="2025-08" db="UniProtKB">
        <authorList>
            <consortium name="Ensembl"/>
        </authorList>
    </citation>
    <scope>IDENTIFICATION</scope>
</reference>
<dbReference type="Ensembl" id="ENSNVIT00000004085.1">
    <property type="protein sequence ID" value="ENSNVIP00000003493.1"/>
    <property type="gene ID" value="ENSNVIG00000002781.1"/>
</dbReference>
<accession>A0A8C7AA92</accession>
<keyword evidence="2" id="KW-1185">Reference proteome</keyword>
<sequence length="92" mass="10388">MCNNFVKHAYDFKVGFLNFCVETKVGQSCVFPYPNCWRPGPMIISPAKQALALPHPQPHQWEHDLTSNSFHTQPGLPKILLPLSKDLSVDVN</sequence>
<evidence type="ECO:0000313" key="2">
    <source>
        <dbReference type="Proteomes" id="UP000694425"/>
    </source>
</evidence>
<proteinExistence type="predicted"/>
<evidence type="ECO:0000313" key="1">
    <source>
        <dbReference type="Ensembl" id="ENSNVIP00000003493.1"/>
    </source>
</evidence>
<organism evidence="1 2">
    <name type="scientific">Neovison vison</name>
    <name type="common">American mink</name>
    <name type="synonym">Mustela vison</name>
    <dbReference type="NCBI Taxonomy" id="452646"/>
    <lineage>
        <taxon>Eukaryota</taxon>
        <taxon>Metazoa</taxon>
        <taxon>Chordata</taxon>
        <taxon>Craniata</taxon>
        <taxon>Vertebrata</taxon>
        <taxon>Euteleostomi</taxon>
        <taxon>Mammalia</taxon>
        <taxon>Eutheria</taxon>
        <taxon>Laurasiatheria</taxon>
        <taxon>Carnivora</taxon>
        <taxon>Caniformia</taxon>
        <taxon>Musteloidea</taxon>
        <taxon>Mustelidae</taxon>
        <taxon>Mustelinae</taxon>
        <taxon>Neogale</taxon>
    </lineage>
</organism>
<protein>
    <submittedName>
        <fullName evidence="1">Uncharacterized protein</fullName>
    </submittedName>
</protein>